<dbReference type="RefSeq" id="WP_317490709.1">
    <property type="nucleotide sequence ID" value="NZ_CP136051.1"/>
</dbReference>
<protein>
    <recommendedName>
        <fullName evidence="4">Tetratricopeptide repeat protein</fullName>
    </recommendedName>
</protein>
<evidence type="ECO:0008006" key="4">
    <source>
        <dbReference type="Google" id="ProtNLM"/>
    </source>
</evidence>
<evidence type="ECO:0000256" key="1">
    <source>
        <dbReference type="SAM" id="Phobius"/>
    </source>
</evidence>
<keyword evidence="1" id="KW-0472">Membrane</keyword>
<proteinExistence type="predicted"/>
<accession>A0ABZ0IUH8</accession>
<dbReference type="SUPFAM" id="SSF48452">
    <property type="entry name" value="TPR-like"/>
    <property type="match status" value="1"/>
</dbReference>
<keyword evidence="1" id="KW-1133">Transmembrane helix</keyword>
<dbReference type="Proteomes" id="UP001302349">
    <property type="component" value="Chromosome"/>
</dbReference>
<dbReference type="Gene3D" id="1.25.40.10">
    <property type="entry name" value="Tetratricopeptide repeat domain"/>
    <property type="match status" value="1"/>
</dbReference>
<evidence type="ECO:0000313" key="3">
    <source>
        <dbReference type="Proteomes" id="UP001302349"/>
    </source>
</evidence>
<keyword evidence="1" id="KW-0812">Transmembrane</keyword>
<sequence>MDEVREKYLQGKLTEAEKDAFEANLSPEEQEELAFELGVRERLEEELRKELRMKVAGFEKKVRPARRINPAYIGVAASLFLVASLAFYLTRQQESLFDEYYQPYPNYELTSVRGEQNLSDRQRAYQAYDDGKYEAAAASFGKLDSLSAPDYFFRGICLIQMNNDALAVADFQRVAAMNDQDYVEAANWYTALIYVKLNDKDRAKALLEILASGNSEMASSSRKLLDRL</sequence>
<name>A0ABZ0IUH8_9BACT</name>
<organism evidence="2 3">
    <name type="scientific">Imperialibacter roseus</name>
    <dbReference type="NCBI Taxonomy" id="1324217"/>
    <lineage>
        <taxon>Bacteria</taxon>
        <taxon>Pseudomonadati</taxon>
        <taxon>Bacteroidota</taxon>
        <taxon>Cytophagia</taxon>
        <taxon>Cytophagales</taxon>
        <taxon>Flammeovirgaceae</taxon>
        <taxon>Imperialibacter</taxon>
    </lineage>
</organism>
<keyword evidence="3" id="KW-1185">Reference proteome</keyword>
<evidence type="ECO:0000313" key="2">
    <source>
        <dbReference type="EMBL" id="WOK08063.1"/>
    </source>
</evidence>
<gene>
    <name evidence="2" type="ORF">RT717_05380</name>
</gene>
<dbReference type="InterPro" id="IPR011990">
    <property type="entry name" value="TPR-like_helical_dom_sf"/>
</dbReference>
<dbReference type="EMBL" id="CP136051">
    <property type="protein sequence ID" value="WOK08063.1"/>
    <property type="molecule type" value="Genomic_DNA"/>
</dbReference>
<reference evidence="2 3" key="1">
    <citation type="journal article" date="2023" name="Microbiol. Resour. Announc.">
        <title>Complete Genome Sequence of Imperialibacter roseus strain P4T.</title>
        <authorList>
            <person name="Tizabi D.R."/>
            <person name="Bachvaroff T."/>
            <person name="Hill R.T."/>
        </authorList>
    </citation>
    <scope>NUCLEOTIDE SEQUENCE [LARGE SCALE GENOMIC DNA]</scope>
    <source>
        <strain evidence="2 3">P4T</strain>
    </source>
</reference>
<feature type="transmembrane region" description="Helical" evidence="1">
    <location>
        <begin position="70"/>
        <end position="89"/>
    </location>
</feature>